<evidence type="ECO:0000313" key="2">
    <source>
        <dbReference type="EnsemblMetazoa" id="XP_029348554.1"/>
    </source>
</evidence>
<feature type="region of interest" description="Disordered" evidence="1">
    <location>
        <begin position="114"/>
        <end position="136"/>
    </location>
</feature>
<sequence length="136" mass="15748">MTSSSLSIVIKNILKKYQDGEMVLMFYESKHCLNSAMRNKLVAVIIKDQIQNNKNLNRTRFIELAKGIEELFPSETEELYFIPYCKEGNIISPNRGKLYDKFCNIKKDITKISGSKRKHSDGNKEFNLNDEGIKHN</sequence>
<dbReference type="KEGG" id="api:107885383"/>
<accession>A0A8R2JX30</accession>
<evidence type="ECO:0000256" key="1">
    <source>
        <dbReference type="SAM" id="MobiDB-lite"/>
    </source>
</evidence>
<dbReference type="Proteomes" id="UP000007819">
    <property type="component" value="Unassembled WGS sequence"/>
</dbReference>
<dbReference type="OrthoDB" id="6620441at2759"/>
<dbReference type="AlphaFoldDB" id="A0A8R2JX30"/>
<proteinExistence type="predicted"/>
<name>A0A8R2JX30_ACYPI</name>
<dbReference type="GeneID" id="107885383"/>
<organism evidence="2 3">
    <name type="scientific">Acyrthosiphon pisum</name>
    <name type="common">Pea aphid</name>
    <dbReference type="NCBI Taxonomy" id="7029"/>
    <lineage>
        <taxon>Eukaryota</taxon>
        <taxon>Metazoa</taxon>
        <taxon>Ecdysozoa</taxon>
        <taxon>Arthropoda</taxon>
        <taxon>Hexapoda</taxon>
        <taxon>Insecta</taxon>
        <taxon>Pterygota</taxon>
        <taxon>Neoptera</taxon>
        <taxon>Paraneoptera</taxon>
        <taxon>Hemiptera</taxon>
        <taxon>Sternorrhyncha</taxon>
        <taxon>Aphidomorpha</taxon>
        <taxon>Aphidoidea</taxon>
        <taxon>Aphididae</taxon>
        <taxon>Macrosiphini</taxon>
        <taxon>Acyrthosiphon</taxon>
    </lineage>
</organism>
<reference evidence="2" key="2">
    <citation type="submission" date="2022-06" db="UniProtKB">
        <authorList>
            <consortium name="EnsemblMetazoa"/>
        </authorList>
    </citation>
    <scope>IDENTIFICATION</scope>
</reference>
<reference evidence="3" key="1">
    <citation type="submission" date="2010-06" db="EMBL/GenBank/DDBJ databases">
        <authorList>
            <person name="Jiang H."/>
            <person name="Abraham K."/>
            <person name="Ali S."/>
            <person name="Alsbrooks S.L."/>
            <person name="Anim B.N."/>
            <person name="Anosike U.S."/>
            <person name="Attaway T."/>
            <person name="Bandaranaike D.P."/>
            <person name="Battles P.K."/>
            <person name="Bell S.N."/>
            <person name="Bell A.V."/>
            <person name="Beltran B."/>
            <person name="Bickham C."/>
            <person name="Bustamante Y."/>
            <person name="Caleb T."/>
            <person name="Canada A."/>
            <person name="Cardenas V."/>
            <person name="Carter K."/>
            <person name="Chacko J."/>
            <person name="Chandrabose M.N."/>
            <person name="Chavez D."/>
            <person name="Chavez A."/>
            <person name="Chen L."/>
            <person name="Chu H.-S."/>
            <person name="Claassen K.J."/>
            <person name="Cockrell R."/>
            <person name="Collins M."/>
            <person name="Cooper J.A."/>
            <person name="Cree A."/>
            <person name="Curry S.M."/>
            <person name="Da Y."/>
            <person name="Dao M.D."/>
            <person name="Das B."/>
            <person name="Davila M.-L."/>
            <person name="Davy-Carroll L."/>
            <person name="Denson S."/>
            <person name="Dinh H."/>
            <person name="Ebong V.E."/>
            <person name="Edwards J.R."/>
            <person name="Egan A."/>
            <person name="El-Daye J."/>
            <person name="Escobedo L."/>
            <person name="Fernandez S."/>
            <person name="Fernando P.R."/>
            <person name="Flagg N."/>
            <person name="Forbes L.D."/>
            <person name="Fowler R.G."/>
            <person name="Fu Q."/>
            <person name="Gabisi R.A."/>
            <person name="Ganer J."/>
            <person name="Garbino Pronczuk A."/>
            <person name="Garcia R.M."/>
            <person name="Garner T."/>
            <person name="Garrett T.E."/>
            <person name="Gonzalez D.A."/>
            <person name="Hamid H."/>
            <person name="Hawkins E.S."/>
            <person name="Hirani K."/>
            <person name="Hogues M.E."/>
            <person name="Hollins B."/>
            <person name="Hsiao C.-H."/>
            <person name="Jabil R."/>
            <person name="James M.L."/>
            <person name="Jhangiani S.N."/>
            <person name="Johnson B."/>
            <person name="Johnson Q."/>
            <person name="Joshi V."/>
            <person name="Kalu J.B."/>
            <person name="Kam C."/>
            <person name="Kashfia A."/>
            <person name="Keebler J."/>
            <person name="Kisamo H."/>
            <person name="Kovar C.L."/>
            <person name="Lago L.A."/>
            <person name="Lai C.-Y."/>
            <person name="Laidlaw J."/>
            <person name="Lara F."/>
            <person name="Le T.-K."/>
            <person name="Lee S.L."/>
            <person name="Legall F.H."/>
            <person name="Lemon S.J."/>
            <person name="Lewis L.R."/>
            <person name="Li B."/>
            <person name="Liu Y."/>
            <person name="Liu Y.-S."/>
            <person name="Lopez J."/>
            <person name="Lozado R.J."/>
            <person name="Lu J."/>
            <person name="Madu R.C."/>
            <person name="Maheshwari M."/>
            <person name="Maheshwari R."/>
            <person name="Malloy K."/>
            <person name="Martinez E."/>
            <person name="Mathew T."/>
            <person name="Mercado I.C."/>
            <person name="Mercado C."/>
            <person name="Meyer B."/>
            <person name="Montgomery K."/>
            <person name="Morgan M.B."/>
            <person name="Munidasa M."/>
            <person name="Nazareth L.V."/>
            <person name="Nelson J."/>
            <person name="Ng B.M."/>
            <person name="Nguyen N.B."/>
            <person name="Nguyen P.Q."/>
            <person name="Nguyen T."/>
            <person name="Obregon M."/>
            <person name="Okwuonu G.O."/>
            <person name="Onwere C.G."/>
            <person name="Orozco G."/>
            <person name="Parra A."/>
            <person name="Patel S."/>
            <person name="Patil S."/>
            <person name="Perez A."/>
            <person name="Perez Y."/>
            <person name="Pham C."/>
            <person name="Primus E.L."/>
            <person name="Pu L.-L."/>
            <person name="Puazo M."/>
            <person name="Qin X."/>
            <person name="Quiroz J.B."/>
            <person name="Reese J."/>
            <person name="Richards S."/>
            <person name="Rives C.M."/>
            <person name="Robberts R."/>
            <person name="Ruiz S.J."/>
            <person name="Ruiz M.J."/>
            <person name="Santibanez J."/>
            <person name="Schneider B.W."/>
            <person name="Sisson I."/>
            <person name="Smith M."/>
            <person name="Sodergren E."/>
            <person name="Song X.-Z."/>
            <person name="Song B.B."/>
            <person name="Summersgill H."/>
            <person name="Thelus R."/>
            <person name="Thornton R.D."/>
            <person name="Trejos Z.Y."/>
            <person name="Usmani K."/>
            <person name="Vattathil S."/>
            <person name="Villasana D."/>
            <person name="Walker D.L."/>
            <person name="Wang S."/>
            <person name="Wang K."/>
            <person name="White C.S."/>
            <person name="Williams A.C."/>
            <person name="Williamson J."/>
            <person name="Wilson K."/>
            <person name="Woghiren I.O."/>
            <person name="Woodworth J.R."/>
            <person name="Worley K.C."/>
            <person name="Wright R.A."/>
            <person name="Wu W."/>
            <person name="Young L."/>
            <person name="Zhang L."/>
            <person name="Zhang J."/>
            <person name="Zhu Y."/>
            <person name="Muzny D.M."/>
            <person name="Weinstock G."/>
            <person name="Gibbs R.A."/>
        </authorList>
    </citation>
    <scope>NUCLEOTIDE SEQUENCE [LARGE SCALE GENOMIC DNA]</scope>
    <source>
        <strain evidence="3">LSR1</strain>
    </source>
</reference>
<keyword evidence="3" id="KW-1185">Reference proteome</keyword>
<evidence type="ECO:0000313" key="3">
    <source>
        <dbReference type="Proteomes" id="UP000007819"/>
    </source>
</evidence>
<protein>
    <submittedName>
        <fullName evidence="2">Uncharacterized protein</fullName>
    </submittedName>
</protein>
<dbReference type="RefSeq" id="XP_029348554.1">
    <property type="nucleotide sequence ID" value="XM_029492694.1"/>
</dbReference>
<dbReference type="EnsemblMetazoa" id="XM_029492694.1">
    <property type="protein sequence ID" value="XP_029348554.1"/>
    <property type="gene ID" value="LOC107885383"/>
</dbReference>